<organism evidence="2 4">
    <name type="scientific">Rhodococcus aetherivorans</name>
    <dbReference type="NCBI Taxonomy" id="191292"/>
    <lineage>
        <taxon>Bacteria</taxon>
        <taxon>Bacillati</taxon>
        <taxon>Actinomycetota</taxon>
        <taxon>Actinomycetes</taxon>
        <taxon>Mycobacteriales</taxon>
        <taxon>Nocardiaceae</taxon>
        <taxon>Rhodococcus</taxon>
    </lineage>
</organism>
<accession>A0A059MI98</accession>
<dbReference type="SUPFAM" id="SSF55298">
    <property type="entry name" value="YjgF-like"/>
    <property type="match status" value="1"/>
</dbReference>
<name>A0A059MI98_9NOCA</name>
<dbReference type="InterPro" id="IPR006175">
    <property type="entry name" value="YjgF/YER057c/UK114"/>
</dbReference>
<dbReference type="PANTHER" id="PTHR43857:SF1">
    <property type="entry name" value="YJGH FAMILY PROTEIN"/>
    <property type="match status" value="1"/>
</dbReference>
<reference evidence="1" key="2">
    <citation type="submission" date="2019-10" db="EMBL/GenBank/DDBJ databases">
        <title>Draft genome sequence of Rhodococcus aetherivorans JCM 14343.</title>
        <authorList>
            <person name="Inoue D."/>
            <person name="Nakazawa M."/>
            <person name="Yamamoto N."/>
            <person name="Sei K."/>
            <person name="Ike M."/>
        </authorList>
    </citation>
    <scope>NUCLEOTIDE SEQUENCE</scope>
    <source>
        <strain evidence="1">JCM 14343</strain>
    </source>
</reference>
<sequence>MTRVGHPAVPEPPRPDMFSNARVVGRHFFVSGMHAGTPDGPVGGADVYRQAREAFRRTRALVEACGAQVDDILALRIYVTDIGAKAAVGRARAEMFRGDFPCSTLVAVSALVEDGLSVEVEAQGIISAAATADA</sequence>
<dbReference type="KEGG" id="rav:AAT18_24260"/>
<dbReference type="PANTHER" id="PTHR43857">
    <property type="entry name" value="BLR7761 PROTEIN"/>
    <property type="match status" value="1"/>
</dbReference>
<reference evidence="2" key="3">
    <citation type="submission" date="2022-09" db="EMBL/GenBank/DDBJ databases">
        <title>The genome sequence of Rhodococcus aetherivorans N1.</title>
        <authorList>
            <person name="Jiang W."/>
        </authorList>
    </citation>
    <scope>NUCLEOTIDE SEQUENCE</scope>
    <source>
        <strain evidence="2">N1</strain>
    </source>
</reference>
<evidence type="ECO:0000313" key="3">
    <source>
        <dbReference type="Proteomes" id="UP000325466"/>
    </source>
</evidence>
<dbReference type="AlphaFoldDB" id="A0A059MI98"/>
<accession>A0A0F6VM97</accession>
<keyword evidence="3" id="KW-1185">Reference proteome</keyword>
<dbReference type="EMBL" id="BLAH01000022">
    <property type="protein sequence ID" value="GES35508.1"/>
    <property type="molecule type" value="Genomic_DNA"/>
</dbReference>
<protein>
    <submittedName>
        <fullName evidence="2">RidA family protein</fullName>
    </submittedName>
    <submittedName>
        <fullName evidence="1">Translation initiation inhibitor, YjgF family</fullName>
    </submittedName>
</protein>
<reference evidence="1 3" key="1">
    <citation type="journal article" date="2018" name="Biodegradation">
        <title>1,4-Dioxane degradation characteristics of Rhodococcus aetherivorans JCM 14343.</title>
        <authorList>
            <person name="Inoue D."/>
            <person name="Tsunoda T."/>
            <person name="Yamamoto N."/>
            <person name="Ike M."/>
            <person name="Sei K."/>
        </authorList>
    </citation>
    <scope>NUCLEOTIDE SEQUENCE [LARGE SCALE GENOMIC DNA]</scope>
    <source>
        <strain evidence="1 3">JCM 14343</strain>
    </source>
</reference>
<evidence type="ECO:0000313" key="1">
    <source>
        <dbReference type="EMBL" id="GES35508.1"/>
    </source>
</evidence>
<dbReference type="Proteomes" id="UP001163947">
    <property type="component" value="Chromosome"/>
</dbReference>
<proteinExistence type="predicted"/>
<dbReference type="InterPro" id="IPR035959">
    <property type="entry name" value="RutC-like_sf"/>
</dbReference>
<dbReference type="Gene3D" id="3.30.1330.40">
    <property type="entry name" value="RutC-like"/>
    <property type="match status" value="1"/>
</dbReference>
<dbReference type="GeneID" id="83619529"/>
<dbReference type="EMBL" id="CP106982">
    <property type="protein sequence ID" value="UYF94928.1"/>
    <property type="molecule type" value="Genomic_DNA"/>
</dbReference>
<evidence type="ECO:0000313" key="4">
    <source>
        <dbReference type="Proteomes" id="UP001163947"/>
    </source>
</evidence>
<evidence type="ECO:0000313" key="2">
    <source>
        <dbReference type="EMBL" id="UYF94928.1"/>
    </source>
</evidence>
<dbReference type="Pfam" id="PF01042">
    <property type="entry name" value="Ribonuc_L-PSP"/>
    <property type="match status" value="1"/>
</dbReference>
<dbReference type="RefSeq" id="WP_029546490.1">
    <property type="nucleotide sequence ID" value="NZ_BAAAYP010000072.1"/>
</dbReference>
<dbReference type="Proteomes" id="UP000325466">
    <property type="component" value="Unassembled WGS sequence"/>
</dbReference>
<gene>
    <name evidence="2" type="ORF">OCS65_03890</name>
    <name evidence="1" type="ORF">RAJCM14343_0757</name>
</gene>
<dbReference type="CDD" id="cd00448">
    <property type="entry name" value="YjgF_YER057c_UK114_family"/>
    <property type="match status" value="1"/>
</dbReference>